<comment type="caution">
    <text evidence="1">The sequence shown here is derived from an EMBL/GenBank/DDBJ whole genome shotgun (WGS) entry which is preliminary data.</text>
</comment>
<gene>
    <name evidence="1" type="ORF">TARUN_8928</name>
</gene>
<dbReference type="EMBL" id="PXOA01000665">
    <property type="protein sequence ID" value="RFU73320.1"/>
    <property type="molecule type" value="Genomic_DNA"/>
</dbReference>
<sequence length="306" mass="34350">MCYQIARACAIAGYTALYQECNVLPDVTIAEEARASGSQAIFDRIMSHSHLFRIMDDYTRAISFSDPKISSLNGDTALRSSLEVKQRFKIPKGREQDPFCNVNDGEECEEDPDSTWGDGGLDTLFPEAGFCEAMFNITEDMDIDEVESEEEAEVNFMEDYLIEPLPYNLSPGNKDVLILMAAYTGNIDRCARLCRPNMVKGEAGCVVRGIYHCPVFATWWSNQPRCSSSDGTRIMQAIHARMIMNNDLSRLISNRQSHVPVSDLPYLIWYPTLAQRSTYEALARHVPQMRQLYLAGGCICEGSTFG</sequence>
<keyword evidence="2" id="KW-1185">Reference proteome</keyword>
<organism evidence="1 2">
    <name type="scientific">Trichoderma arundinaceum</name>
    <dbReference type="NCBI Taxonomy" id="490622"/>
    <lineage>
        <taxon>Eukaryota</taxon>
        <taxon>Fungi</taxon>
        <taxon>Dikarya</taxon>
        <taxon>Ascomycota</taxon>
        <taxon>Pezizomycotina</taxon>
        <taxon>Sordariomycetes</taxon>
        <taxon>Hypocreomycetidae</taxon>
        <taxon>Hypocreales</taxon>
        <taxon>Hypocreaceae</taxon>
        <taxon>Trichoderma</taxon>
    </lineage>
</organism>
<dbReference type="STRING" id="490622.A0A395NB43"/>
<proteinExistence type="predicted"/>
<accession>A0A395NB43</accession>
<evidence type="ECO:0000313" key="1">
    <source>
        <dbReference type="EMBL" id="RFU73320.1"/>
    </source>
</evidence>
<reference evidence="1 2" key="1">
    <citation type="journal article" date="2018" name="PLoS Pathog.">
        <title>Evolution of structural diversity of trichothecenes, a family of toxins produced by plant pathogenic and entomopathogenic fungi.</title>
        <authorList>
            <person name="Proctor R.H."/>
            <person name="McCormick S.P."/>
            <person name="Kim H.S."/>
            <person name="Cardoza R.E."/>
            <person name="Stanley A.M."/>
            <person name="Lindo L."/>
            <person name="Kelly A."/>
            <person name="Brown D.W."/>
            <person name="Lee T."/>
            <person name="Vaughan M.M."/>
            <person name="Alexander N.J."/>
            <person name="Busman M."/>
            <person name="Gutierrez S."/>
        </authorList>
    </citation>
    <scope>NUCLEOTIDE SEQUENCE [LARGE SCALE GENOMIC DNA]</scope>
    <source>
        <strain evidence="1 2">IBT 40837</strain>
    </source>
</reference>
<name>A0A395NB43_TRIAR</name>
<evidence type="ECO:0000313" key="2">
    <source>
        <dbReference type="Proteomes" id="UP000266272"/>
    </source>
</evidence>
<dbReference type="OrthoDB" id="4360026at2759"/>
<dbReference type="Proteomes" id="UP000266272">
    <property type="component" value="Unassembled WGS sequence"/>
</dbReference>
<protein>
    <submittedName>
        <fullName evidence="1">Uncharacterized protein</fullName>
    </submittedName>
</protein>
<dbReference type="AlphaFoldDB" id="A0A395NB43"/>